<evidence type="ECO:0000313" key="2">
    <source>
        <dbReference type="EMBL" id="MCS0660691.1"/>
    </source>
</evidence>
<proteinExistence type="predicted"/>
<dbReference type="Gene3D" id="1.10.10.10">
    <property type="entry name" value="Winged helix-like DNA-binding domain superfamily/Winged helix DNA-binding domain"/>
    <property type="match status" value="1"/>
</dbReference>
<organism evidence="2 3">
    <name type="scientific">Massilia terrae</name>
    <dbReference type="NCBI Taxonomy" id="1811224"/>
    <lineage>
        <taxon>Bacteria</taxon>
        <taxon>Pseudomonadati</taxon>
        <taxon>Pseudomonadota</taxon>
        <taxon>Betaproteobacteria</taxon>
        <taxon>Burkholderiales</taxon>
        <taxon>Oxalobacteraceae</taxon>
        <taxon>Telluria group</taxon>
        <taxon>Massilia</taxon>
    </lineage>
</organism>
<dbReference type="SMART" id="SM00418">
    <property type="entry name" value="HTH_ARSR"/>
    <property type="match status" value="1"/>
</dbReference>
<dbReference type="PANTHER" id="PTHR38600:SF2">
    <property type="entry name" value="SLL0088 PROTEIN"/>
    <property type="match status" value="1"/>
</dbReference>
<comment type="caution">
    <text evidence="2">The sequence shown here is derived from an EMBL/GenBank/DDBJ whole genome shotgun (WGS) entry which is preliminary data.</text>
</comment>
<gene>
    <name evidence="2" type="ORF">NX778_21690</name>
</gene>
<keyword evidence="3" id="KW-1185">Reference proteome</keyword>
<dbReference type="InterPro" id="IPR036388">
    <property type="entry name" value="WH-like_DNA-bd_sf"/>
</dbReference>
<dbReference type="PANTHER" id="PTHR38600">
    <property type="entry name" value="TRANSCRIPTIONAL REGULATORY PROTEIN"/>
    <property type="match status" value="1"/>
</dbReference>
<feature type="domain" description="HTH arsR-type" evidence="1">
    <location>
        <begin position="1"/>
        <end position="94"/>
    </location>
</feature>
<evidence type="ECO:0000259" key="1">
    <source>
        <dbReference type="PROSITE" id="PS50987"/>
    </source>
</evidence>
<protein>
    <submittedName>
        <fullName evidence="2">Metalloregulator ArsR/SmtB family transcription factor</fullName>
    </submittedName>
</protein>
<dbReference type="InterPro" id="IPR011991">
    <property type="entry name" value="ArsR-like_HTH"/>
</dbReference>
<dbReference type="EMBL" id="JANUGU010000009">
    <property type="protein sequence ID" value="MCS0660691.1"/>
    <property type="molecule type" value="Genomic_DNA"/>
</dbReference>
<dbReference type="InterPro" id="IPR001845">
    <property type="entry name" value="HTH_ArsR_DNA-bd_dom"/>
</dbReference>
<sequence>MDNYRTGLDGAFHALADPTRRAVLHRLGQGPATVSELAEPFDMALPSFMKHVRVLEETGLIRSNKVGRIRTCILMRKNLMAAERWFAEQRETWASRYNNLDDLLEQLQGEDHES</sequence>
<dbReference type="NCBIfam" id="NF033788">
    <property type="entry name" value="HTH_metalloreg"/>
    <property type="match status" value="1"/>
</dbReference>
<dbReference type="RefSeq" id="WP_258813884.1">
    <property type="nucleotide sequence ID" value="NZ_JANUGU010000009.1"/>
</dbReference>
<dbReference type="PROSITE" id="PS50987">
    <property type="entry name" value="HTH_ARSR_2"/>
    <property type="match status" value="1"/>
</dbReference>
<name>A0ABT2D394_9BURK</name>
<evidence type="ECO:0000313" key="3">
    <source>
        <dbReference type="Proteomes" id="UP001204621"/>
    </source>
</evidence>
<accession>A0ABT2D394</accession>
<reference evidence="2 3" key="1">
    <citation type="submission" date="2022-08" db="EMBL/GenBank/DDBJ databases">
        <title>Reclassification of Massilia species as members of the genera Telluria, Duganella, Pseudoduganella, Mokoshia gen. nov. and Zemynaea gen. nov. using orthogonal and non-orthogonal genome-based approaches.</title>
        <authorList>
            <person name="Bowman J.P."/>
        </authorList>
    </citation>
    <scope>NUCLEOTIDE SEQUENCE [LARGE SCALE GENOMIC DNA]</scope>
    <source>
        <strain evidence="2 3">JCM 31606</strain>
    </source>
</reference>
<dbReference type="SUPFAM" id="SSF46785">
    <property type="entry name" value="Winged helix' DNA-binding domain"/>
    <property type="match status" value="1"/>
</dbReference>
<dbReference type="InterPro" id="IPR036390">
    <property type="entry name" value="WH_DNA-bd_sf"/>
</dbReference>
<dbReference type="CDD" id="cd00090">
    <property type="entry name" value="HTH_ARSR"/>
    <property type="match status" value="1"/>
</dbReference>
<dbReference type="Pfam" id="PF12840">
    <property type="entry name" value="HTH_20"/>
    <property type="match status" value="1"/>
</dbReference>
<dbReference type="Proteomes" id="UP001204621">
    <property type="component" value="Unassembled WGS sequence"/>
</dbReference>
<dbReference type="PRINTS" id="PR00778">
    <property type="entry name" value="HTHARSR"/>
</dbReference>